<dbReference type="SUPFAM" id="SSF81343">
    <property type="entry name" value="Fumarate reductase respiratory complex transmembrane subunits"/>
    <property type="match status" value="1"/>
</dbReference>
<dbReference type="PANTHER" id="PTHR10978">
    <property type="entry name" value="SUCCINATE DEHYDROGENASE CYTOCHROME B560 SUBUNIT"/>
    <property type="match status" value="1"/>
</dbReference>
<comment type="function">
    <text evidence="1">Membrane-anchoring subunit of succinate dehydrogenase (SDH).</text>
</comment>
<feature type="transmembrane region" description="Helical" evidence="13">
    <location>
        <begin position="112"/>
        <end position="132"/>
    </location>
</feature>
<feature type="binding site" description="axial binding residue" evidence="12">
    <location>
        <position position="89"/>
    </location>
    <ligand>
        <name>heme</name>
        <dbReference type="ChEBI" id="CHEBI:30413"/>
        <note>ligand shared with second transmembrane subunit</note>
    </ligand>
    <ligandPart>
        <name>Fe</name>
        <dbReference type="ChEBI" id="CHEBI:18248"/>
    </ligandPart>
</feature>
<dbReference type="GO" id="GO:0005886">
    <property type="term" value="C:plasma membrane"/>
    <property type="evidence" value="ECO:0007669"/>
    <property type="project" value="TreeGrafter"/>
</dbReference>
<name>A0A2R5F8Q1_9PROT</name>
<dbReference type="GO" id="GO:0009055">
    <property type="term" value="F:electron transfer activity"/>
    <property type="evidence" value="ECO:0007669"/>
    <property type="project" value="InterPro"/>
</dbReference>
<dbReference type="AlphaFoldDB" id="A0A2R5F8Q1"/>
<evidence type="ECO:0000256" key="12">
    <source>
        <dbReference type="PIRSR" id="PIRSR000178-1"/>
    </source>
</evidence>
<dbReference type="PIRSF" id="PIRSF000178">
    <property type="entry name" value="SDH_cyt_b560"/>
    <property type="match status" value="1"/>
</dbReference>
<feature type="transmembrane region" description="Helical" evidence="13">
    <location>
        <begin position="33"/>
        <end position="53"/>
    </location>
</feature>
<evidence type="ECO:0000256" key="5">
    <source>
        <dbReference type="ARBA" id="ARBA00022617"/>
    </source>
</evidence>
<evidence type="ECO:0000256" key="10">
    <source>
        <dbReference type="ARBA" id="ARBA00023136"/>
    </source>
</evidence>
<sequence>MNQARNLNRKDKQRPKNLDLRTVRLPVPALVSILHRASGAVLFLLLPVLLLGLQCSLNSAEHFAHIKEVAAQPFVKLLLLGVVWAFSHHFFAGLRHIAMDFQWGMELTTARLTAKLVLALGLLVTLLIGTALW</sequence>
<keyword evidence="5 12" id="KW-0349">Heme</keyword>
<dbReference type="Gene3D" id="1.20.1300.10">
    <property type="entry name" value="Fumarate reductase/succinate dehydrogenase, transmembrane subunit"/>
    <property type="match status" value="1"/>
</dbReference>
<comment type="cofactor">
    <cofactor evidence="12">
        <name>heme</name>
        <dbReference type="ChEBI" id="CHEBI:30413"/>
    </cofactor>
    <text evidence="12">The heme is bound between the two transmembrane subunits.</text>
</comment>
<keyword evidence="10 13" id="KW-0472">Membrane</keyword>
<dbReference type="PANTHER" id="PTHR10978:SF5">
    <property type="entry name" value="SUCCINATE DEHYDROGENASE CYTOCHROME B560 SUBUNIT, MITOCHONDRIAL"/>
    <property type="match status" value="1"/>
</dbReference>
<dbReference type="Proteomes" id="UP000245081">
    <property type="component" value="Unassembled WGS sequence"/>
</dbReference>
<dbReference type="InterPro" id="IPR034804">
    <property type="entry name" value="SQR/QFR_C/D"/>
</dbReference>
<evidence type="ECO:0000256" key="1">
    <source>
        <dbReference type="ARBA" id="ARBA00004050"/>
    </source>
</evidence>
<gene>
    <name evidence="14" type="primary">sdhC</name>
    <name evidence="14" type="ORF">NMK_2221</name>
</gene>
<comment type="subunit">
    <text evidence="11">Part of an enzyme complex containing four subunits: a flavoprotein, an iron-sulfur protein, plus two membrane-anchoring proteins, SdhC and SdhD. The complex can form homotrimers.</text>
</comment>
<dbReference type="OrthoDB" id="9799441at2"/>
<comment type="caution">
    <text evidence="14">The sequence shown here is derived from an EMBL/GenBank/DDBJ whole genome shotgun (WGS) entry which is preliminary data.</text>
</comment>
<comment type="subcellular location">
    <subcellularLocation>
        <location evidence="2">Membrane</location>
    </subcellularLocation>
</comment>
<protein>
    <recommendedName>
        <fullName evidence="4">Succinate dehydrogenase cytochrome b556 subunit</fullName>
    </recommendedName>
</protein>
<evidence type="ECO:0000256" key="9">
    <source>
        <dbReference type="ARBA" id="ARBA00023004"/>
    </source>
</evidence>
<feature type="transmembrane region" description="Helical" evidence="13">
    <location>
        <begin position="74"/>
        <end position="92"/>
    </location>
</feature>
<dbReference type="InterPro" id="IPR014314">
    <property type="entry name" value="Succ_DH_cytb556"/>
</dbReference>
<reference evidence="14 15" key="1">
    <citation type="journal article" date="2018" name="Environ. Microbiol.">
        <title>Isolation and genomic characterization of Novimethylophilus kurashikiensis gen. nov. sp. nov., a new lanthanide-dependent methylotrophic species of Methylophilaceae.</title>
        <authorList>
            <person name="Lv H."/>
            <person name="Sahin N."/>
            <person name="Tani A."/>
        </authorList>
    </citation>
    <scope>NUCLEOTIDE SEQUENCE [LARGE SCALE GENOMIC DNA]</scope>
    <source>
        <strain evidence="14 15">La2-4</strain>
    </source>
</reference>
<evidence type="ECO:0000256" key="11">
    <source>
        <dbReference type="ARBA" id="ARBA00025912"/>
    </source>
</evidence>
<keyword evidence="9 12" id="KW-0408">Iron</keyword>
<evidence type="ECO:0000256" key="6">
    <source>
        <dbReference type="ARBA" id="ARBA00022692"/>
    </source>
</evidence>
<dbReference type="CDD" id="cd03499">
    <property type="entry name" value="SQR_TypeC_SdhC"/>
    <property type="match status" value="1"/>
</dbReference>
<comment type="similarity">
    <text evidence="3">Belongs to the cytochrome b560 family.</text>
</comment>
<evidence type="ECO:0000256" key="3">
    <source>
        <dbReference type="ARBA" id="ARBA00007244"/>
    </source>
</evidence>
<evidence type="ECO:0000256" key="13">
    <source>
        <dbReference type="SAM" id="Phobius"/>
    </source>
</evidence>
<accession>A0A2R5F8Q1</accession>
<dbReference type="EMBL" id="BDOQ01000009">
    <property type="protein sequence ID" value="GBG14622.1"/>
    <property type="molecule type" value="Genomic_DNA"/>
</dbReference>
<keyword evidence="8 13" id="KW-1133">Transmembrane helix</keyword>
<evidence type="ECO:0000313" key="14">
    <source>
        <dbReference type="EMBL" id="GBG14622.1"/>
    </source>
</evidence>
<evidence type="ECO:0000256" key="8">
    <source>
        <dbReference type="ARBA" id="ARBA00022989"/>
    </source>
</evidence>
<proteinExistence type="inferred from homology"/>
<organism evidence="14 15">
    <name type="scientific">Novimethylophilus kurashikiensis</name>
    <dbReference type="NCBI Taxonomy" id="1825523"/>
    <lineage>
        <taxon>Bacteria</taxon>
        <taxon>Pseudomonadati</taxon>
        <taxon>Pseudomonadota</taxon>
        <taxon>Betaproteobacteria</taxon>
        <taxon>Nitrosomonadales</taxon>
        <taxon>Methylophilaceae</taxon>
        <taxon>Novimethylophilus</taxon>
    </lineage>
</organism>
<evidence type="ECO:0000256" key="4">
    <source>
        <dbReference type="ARBA" id="ARBA00020076"/>
    </source>
</evidence>
<dbReference type="GO" id="GO:0046872">
    <property type="term" value="F:metal ion binding"/>
    <property type="evidence" value="ECO:0007669"/>
    <property type="project" value="UniProtKB-KW"/>
</dbReference>
<dbReference type="Pfam" id="PF01127">
    <property type="entry name" value="Sdh_cyt"/>
    <property type="match status" value="1"/>
</dbReference>
<keyword evidence="7 12" id="KW-0479">Metal-binding</keyword>
<dbReference type="NCBIfam" id="TIGR02970">
    <property type="entry name" value="succ_dehyd_cytB"/>
    <property type="match status" value="1"/>
</dbReference>
<evidence type="ECO:0000256" key="2">
    <source>
        <dbReference type="ARBA" id="ARBA00004370"/>
    </source>
</evidence>
<keyword evidence="6 13" id="KW-0812">Transmembrane</keyword>
<evidence type="ECO:0000313" key="15">
    <source>
        <dbReference type="Proteomes" id="UP000245081"/>
    </source>
</evidence>
<dbReference type="GO" id="GO:0006099">
    <property type="term" value="P:tricarboxylic acid cycle"/>
    <property type="evidence" value="ECO:0007669"/>
    <property type="project" value="InterPro"/>
</dbReference>
<keyword evidence="15" id="KW-1185">Reference proteome</keyword>
<dbReference type="InterPro" id="IPR000701">
    <property type="entry name" value="SuccDH_FuR_B_TM-su"/>
</dbReference>
<evidence type="ECO:0000256" key="7">
    <source>
        <dbReference type="ARBA" id="ARBA00022723"/>
    </source>
</evidence>